<dbReference type="AlphaFoldDB" id="A0AAV6LG62"/>
<evidence type="ECO:0000259" key="1">
    <source>
        <dbReference type="PROSITE" id="PS50842"/>
    </source>
</evidence>
<feature type="domain" description="Expansin-like EG45" evidence="1">
    <location>
        <begin position="18"/>
        <end position="87"/>
    </location>
</feature>
<dbReference type="InterPro" id="IPR036908">
    <property type="entry name" value="RlpA-like_sf"/>
</dbReference>
<keyword evidence="3" id="KW-1185">Reference proteome</keyword>
<accession>A0AAV6LG62</accession>
<evidence type="ECO:0000313" key="2">
    <source>
        <dbReference type="EMBL" id="KAG5563792.1"/>
    </source>
</evidence>
<dbReference type="Proteomes" id="UP000823749">
    <property type="component" value="Chromosome 1"/>
</dbReference>
<dbReference type="InterPro" id="IPR007112">
    <property type="entry name" value="Expansin/allergen_DPBB_dom"/>
</dbReference>
<organism evidence="2 3">
    <name type="scientific">Rhododendron griersonianum</name>
    <dbReference type="NCBI Taxonomy" id="479676"/>
    <lineage>
        <taxon>Eukaryota</taxon>
        <taxon>Viridiplantae</taxon>
        <taxon>Streptophyta</taxon>
        <taxon>Embryophyta</taxon>
        <taxon>Tracheophyta</taxon>
        <taxon>Spermatophyta</taxon>
        <taxon>Magnoliopsida</taxon>
        <taxon>eudicotyledons</taxon>
        <taxon>Gunneridae</taxon>
        <taxon>Pentapetalae</taxon>
        <taxon>asterids</taxon>
        <taxon>Ericales</taxon>
        <taxon>Ericaceae</taxon>
        <taxon>Ericoideae</taxon>
        <taxon>Rhodoreae</taxon>
        <taxon>Rhododendron</taxon>
    </lineage>
</organism>
<dbReference type="PROSITE" id="PS50842">
    <property type="entry name" value="EXPANSIN_EG45"/>
    <property type="match status" value="1"/>
</dbReference>
<dbReference type="Gene3D" id="2.40.40.10">
    <property type="entry name" value="RlpA-like domain"/>
    <property type="match status" value="1"/>
</dbReference>
<gene>
    <name evidence="2" type="ORF">RHGRI_000104</name>
</gene>
<comment type="caution">
    <text evidence="2">The sequence shown here is derived from an EMBL/GenBank/DDBJ whole genome shotgun (WGS) entry which is preliminary data.</text>
</comment>
<proteinExistence type="predicted"/>
<dbReference type="EMBL" id="JACTNZ010000001">
    <property type="protein sequence ID" value="KAG5563792.1"/>
    <property type="molecule type" value="Genomic_DNA"/>
</dbReference>
<protein>
    <recommendedName>
        <fullName evidence="1">Expansin-like EG45 domain-containing protein</fullName>
    </recommendedName>
</protein>
<reference evidence="2" key="1">
    <citation type="submission" date="2020-08" db="EMBL/GenBank/DDBJ databases">
        <title>Plant Genome Project.</title>
        <authorList>
            <person name="Zhang R.-G."/>
        </authorList>
    </citation>
    <scope>NUCLEOTIDE SEQUENCE</scope>
    <source>
        <strain evidence="2">WSP0</strain>
        <tissue evidence="2">Leaf</tissue>
    </source>
</reference>
<name>A0AAV6LG62_9ERIC</name>
<sequence>MTHAYSSGTASFSAATFSGKCSLDSIILSNYACKTSFLAGNAIWEGPQTCGANYSIVCTGSANADLPCPCKANQSVVVTIVRASPIG</sequence>
<dbReference type="SUPFAM" id="SSF50685">
    <property type="entry name" value="Barwin-like endoglucanases"/>
    <property type="match status" value="1"/>
</dbReference>
<evidence type="ECO:0000313" key="3">
    <source>
        <dbReference type="Proteomes" id="UP000823749"/>
    </source>
</evidence>